<dbReference type="RefSeq" id="YP_010755016.1">
    <property type="nucleotide sequence ID" value="NC_073467.1"/>
</dbReference>
<dbReference type="Pfam" id="PF25622">
    <property type="entry name" value="Phi29_MCP"/>
    <property type="match status" value="1"/>
</dbReference>
<sequence>MPIKNPPRRFANFNNIDMLNALRKHMSNDYQARIPVLTKANFDKALRELDNYIPGQNAILAAIINKVGLTKFQADSWENTLAEFKKGELAFGESVEDVQMGLIEATAYDTDRETGERVIFSREDIEMDSSYYQVNRAERYKVTLDNKGGEIRKAFHNESGLNSFIDGVMAAMQTSAEFDEFIEMIKLLSHYEEMGGFFKVQVPDIKTAADPKAAALTLLEAIREYSAEFAYPNRRFNAAGLPTFAKPEDLIILATPAVVARLDVQGLAPIFHLDKADVPARIITIPADKWEIPGAQAILTTVNFFQVYDVLNTMTEIENPANLYSNHWLHVHQIIAYSRFVPAILFTTEEGTDVTPVEWTVTGLGATTIQDIEGADVTTVKRGDGFNLSTTATVSDPIGDTGVGYALEQPGTSRGTRLGTSGVLLVAHDEKAEELRYRVFSAADPSVSAVRTVDVVGTIYEEWPLEVTEPTP</sequence>
<organism evidence="1 2">
    <name type="scientific">Microbacterium phage PineapplePizza</name>
    <dbReference type="NCBI Taxonomy" id="2927268"/>
    <lineage>
        <taxon>Viruses</taxon>
        <taxon>Duplodnaviria</taxon>
        <taxon>Heunggongvirae</taxon>
        <taxon>Uroviricota</taxon>
        <taxon>Caudoviricetes</taxon>
        <taxon>Amherstvirus</taxon>
        <taxon>Amherstvirus pineapplepizza</taxon>
    </lineage>
</organism>
<dbReference type="EMBL" id="ON724010">
    <property type="protein sequence ID" value="UVF60416.1"/>
    <property type="molecule type" value="Genomic_DNA"/>
</dbReference>
<evidence type="ECO:0000313" key="1">
    <source>
        <dbReference type="EMBL" id="UVF60416.1"/>
    </source>
</evidence>
<protein>
    <submittedName>
        <fullName evidence="1">Major capsid protein</fullName>
    </submittedName>
</protein>
<reference evidence="1" key="1">
    <citation type="submission" date="2022-06" db="EMBL/GenBank/DDBJ databases">
        <authorList>
            <person name="Butura J."/>
            <person name="LaBianca K."/>
            <person name="McKnight A."/>
            <person name="Pan K."/>
            <person name="Whelan S."/>
            <person name="Laramee A."/>
            <person name="Rocheleau J.M."/>
            <person name="Chien P."/>
            <person name="Garlena R.A."/>
            <person name="Russell D.A."/>
            <person name="Jacobs-Sera D."/>
            <person name="Hatfull G.F."/>
        </authorList>
    </citation>
    <scope>NUCLEOTIDE SEQUENCE</scope>
</reference>
<dbReference type="GeneID" id="80019623"/>
<dbReference type="KEGG" id="vg:80019623"/>
<name>A0A976YDQ2_9CAUD</name>
<keyword evidence="2" id="KW-1185">Reference proteome</keyword>
<proteinExistence type="predicted"/>
<dbReference type="Proteomes" id="UP001059969">
    <property type="component" value="Segment"/>
</dbReference>
<accession>A0A976YDQ2</accession>
<gene>
    <name evidence="1" type="primary">8</name>
    <name evidence="1" type="ORF">SEA_PINEAPPLEPIZZA_8</name>
</gene>
<evidence type="ECO:0000313" key="2">
    <source>
        <dbReference type="Proteomes" id="UP001059969"/>
    </source>
</evidence>